<name>A0A0G0GKN6_9BACT</name>
<dbReference type="PANTHER" id="PTHR43685">
    <property type="entry name" value="GLYCOSYLTRANSFERASE"/>
    <property type="match status" value="1"/>
</dbReference>
<evidence type="ECO:0000313" key="6">
    <source>
        <dbReference type="Proteomes" id="UP000034917"/>
    </source>
</evidence>
<feature type="domain" description="Glycosyltransferase 2-like" evidence="4">
    <location>
        <begin position="5"/>
        <end position="175"/>
    </location>
</feature>
<evidence type="ECO:0000256" key="1">
    <source>
        <dbReference type="ARBA" id="ARBA00006739"/>
    </source>
</evidence>
<keyword evidence="2" id="KW-0328">Glycosyltransferase</keyword>
<organism evidence="5 6">
    <name type="scientific">Candidatus Roizmanbacteria bacterium GW2011_GWC2_37_13</name>
    <dbReference type="NCBI Taxonomy" id="1618486"/>
    <lineage>
        <taxon>Bacteria</taxon>
        <taxon>Candidatus Roizmaniibacteriota</taxon>
    </lineage>
</organism>
<evidence type="ECO:0000256" key="3">
    <source>
        <dbReference type="ARBA" id="ARBA00022679"/>
    </source>
</evidence>
<accession>A0A0G0GKN6</accession>
<dbReference type="InterPro" id="IPR001173">
    <property type="entry name" value="Glyco_trans_2-like"/>
</dbReference>
<dbReference type="Proteomes" id="UP000034917">
    <property type="component" value="Unassembled WGS sequence"/>
</dbReference>
<dbReference type="Gene3D" id="3.90.550.10">
    <property type="entry name" value="Spore Coat Polysaccharide Biosynthesis Protein SpsA, Chain A"/>
    <property type="match status" value="1"/>
</dbReference>
<sequence length="367" mass="43286">MAKVSIIIPSYNHEKYVGYALESVFSQTFQDFEIIITDDNSQDKTVEEIKKFNDPRIKLYPSMKNQGVCVAINNCLEHCRGEYVAHLNSDDAFFPDKLEKQVKYLDNHPKIGAVFSQVRMIDEEGNNLPDSAHFHGLMNGLRNRSRYQWLNYFFYNCRWLWHPSMMMRKKAYDDIGYHNPCLAQIQDFDIGIKLSLKYELYIIQERLTKFRIRAGDMNASAATPKAVIRSMFEFSHVLKHYLKIKSVKEFLKIFPDSQKKHKDIVDDELILFYVARQALEVEHVFHQKFALDVIFDLLNNKITSSKLRKKSHFDQGDFIKLTGKNDHYHVQHIEYQEDLINKLQEEIILLKKPINRIKNTVKELIGR</sequence>
<evidence type="ECO:0000313" key="5">
    <source>
        <dbReference type="EMBL" id="KKQ26695.1"/>
    </source>
</evidence>
<dbReference type="PANTHER" id="PTHR43685:SF5">
    <property type="entry name" value="GLYCOSYLTRANSFERASE EPSE-RELATED"/>
    <property type="match status" value="1"/>
</dbReference>
<dbReference type="AlphaFoldDB" id="A0A0G0GKN6"/>
<dbReference type="SUPFAM" id="SSF53448">
    <property type="entry name" value="Nucleotide-diphospho-sugar transferases"/>
    <property type="match status" value="1"/>
</dbReference>
<gene>
    <name evidence="5" type="ORF">US40_C0001G0044</name>
</gene>
<dbReference type="InterPro" id="IPR050834">
    <property type="entry name" value="Glycosyltransf_2"/>
</dbReference>
<dbReference type="Pfam" id="PF00535">
    <property type="entry name" value="Glycos_transf_2"/>
    <property type="match status" value="1"/>
</dbReference>
<dbReference type="InterPro" id="IPR029044">
    <property type="entry name" value="Nucleotide-diphossugar_trans"/>
</dbReference>
<proteinExistence type="inferred from homology"/>
<comment type="caution">
    <text evidence="5">The sequence shown here is derived from an EMBL/GenBank/DDBJ whole genome shotgun (WGS) entry which is preliminary data.</text>
</comment>
<comment type="similarity">
    <text evidence="1">Belongs to the glycosyltransferase 2 family.</text>
</comment>
<reference evidence="5 6" key="1">
    <citation type="journal article" date="2015" name="Nature">
        <title>rRNA introns, odd ribosomes, and small enigmatic genomes across a large radiation of phyla.</title>
        <authorList>
            <person name="Brown C.T."/>
            <person name="Hug L.A."/>
            <person name="Thomas B.C."/>
            <person name="Sharon I."/>
            <person name="Castelle C.J."/>
            <person name="Singh A."/>
            <person name="Wilkins M.J."/>
            <person name="Williams K.H."/>
            <person name="Banfield J.F."/>
        </authorList>
    </citation>
    <scope>NUCLEOTIDE SEQUENCE [LARGE SCALE GENOMIC DNA]</scope>
</reference>
<keyword evidence="3 5" id="KW-0808">Transferase</keyword>
<dbReference type="GO" id="GO:0016757">
    <property type="term" value="F:glycosyltransferase activity"/>
    <property type="evidence" value="ECO:0007669"/>
    <property type="project" value="UniProtKB-KW"/>
</dbReference>
<evidence type="ECO:0000256" key="2">
    <source>
        <dbReference type="ARBA" id="ARBA00022676"/>
    </source>
</evidence>
<dbReference type="PATRIC" id="fig|1618486.3.peg.45"/>
<protein>
    <submittedName>
        <fullName evidence="5">Glycosyl transferase family 2</fullName>
    </submittedName>
</protein>
<dbReference type="EMBL" id="LBSV01000001">
    <property type="protein sequence ID" value="KKQ26695.1"/>
    <property type="molecule type" value="Genomic_DNA"/>
</dbReference>
<evidence type="ECO:0000259" key="4">
    <source>
        <dbReference type="Pfam" id="PF00535"/>
    </source>
</evidence>